<evidence type="ECO:0000313" key="1">
    <source>
        <dbReference type="EMBL" id="KKL23941.1"/>
    </source>
</evidence>
<sequence>MKNSLKMLAVVIVMLVGVVDVEALEPIDDPDQMVDTSYVQTIQMAVGDHLMERSDSNDVVVDKGDGQYYILLGKIMSGRIVFGAYIETANDFSDYLPGYEGWCNGFRDRNTFLEDDSPNYVLAIYDPDGGQFAARDSNGVLYLDNNVLTWETGYQFIPNSGTIEYNGVVDGLLDLVFNDGSGTFEIGHIVLLPPPPPPDGDLNDDGIVDIIDLNLVLIDWGKTGSLT</sequence>
<dbReference type="InterPro" id="IPR018247">
    <property type="entry name" value="EF_Hand_1_Ca_BS"/>
</dbReference>
<protein>
    <recommendedName>
        <fullName evidence="2">Dockerin domain-containing protein</fullName>
    </recommendedName>
</protein>
<accession>A0A0F9E1W8</accession>
<dbReference type="EMBL" id="LAZR01036779">
    <property type="protein sequence ID" value="KKL23941.1"/>
    <property type="molecule type" value="Genomic_DNA"/>
</dbReference>
<organism evidence="1">
    <name type="scientific">marine sediment metagenome</name>
    <dbReference type="NCBI Taxonomy" id="412755"/>
    <lineage>
        <taxon>unclassified sequences</taxon>
        <taxon>metagenomes</taxon>
        <taxon>ecological metagenomes</taxon>
    </lineage>
</organism>
<evidence type="ECO:0008006" key="2">
    <source>
        <dbReference type="Google" id="ProtNLM"/>
    </source>
</evidence>
<reference evidence="1" key="1">
    <citation type="journal article" date="2015" name="Nature">
        <title>Complex archaea that bridge the gap between prokaryotes and eukaryotes.</title>
        <authorList>
            <person name="Spang A."/>
            <person name="Saw J.H."/>
            <person name="Jorgensen S.L."/>
            <person name="Zaremba-Niedzwiedzka K."/>
            <person name="Martijn J."/>
            <person name="Lind A.E."/>
            <person name="van Eijk R."/>
            <person name="Schleper C."/>
            <person name="Guy L."/>
            <person name="Ettema T.J."/>
        </authorList>
    </citation>
    <scope>NUCLEOTIDE SEQUENCE</scope>
</reference>
<gene>
    <name evidence="1" type="ORF">LCGC14_2420360</name>
</gene>
<feature type="non-terminal residue" evidence="1">
    <location>
        <position position="227"/>
    </location>
</feature>
<dbReference type="AlphaFoldDB" id="A0A0F9E1W8"/>
<dbReference type="PROSITE" id="PS00018">
    <property type="entry name" value="EF_HAND_1"/>
    <property type="match status" value="1"/>
</dbReference>
<proteinExistence type="predicted"/>
<name>A0A0F9E1W8_9ZZZZ</name>
<comment type="caution">
    <text evidence="1">The sequence shown here is derived from an EMBL/GenBank/DDBJ whole genome shotgun (WGS) entry which is preliminary data.</text>
</comment>